<dbReference type="KEGG" id="mbr:MONBRDRAFT_12712"/>
<dbReference type="InParanoid" id="A9VD37"/>
<keyword evidence="1" id="KW-0732">Signal</keyword>
<reference evidence="2 3" key="1">
    <citation type="journal article" date="2008" name="Nature">
        <title>The genome of the choanoflagellate Monosiga brevicollis and the origin of metazoans.</title>
        <authorList>
            <consortium name="JGI Sequencing"/>
            <person name="King N."/>
            <person name="Westbrook M.J."/>
            <person name="Young S.L."/>
            <person name="Kuo A."/>
            <person name="Abedin M."/>
            <person name="Chapman J."/>
            <person name="Fairclough S."/>
            <person name="Hellsten U."/>
            <person name="Isogai Y."/>
            <person name="Letunic I."/>
            <person name="Marr M."/>
            <person name="Pincus D."/>
            <person name="Putnam N."/>
            <person name="Rokas A."/>
            <person name="Wright K.J."/>
            <person name="Zuzow R."/>
            <person name="Dirks W."/>
            <person name="Good M."/>
            <person name="Goodstein D."/>
            <person name="Lemons D."/>
            <person name="Li W."/>
            <person name="Lyons J.B."/>
            <person name="Morris A."/>
            <person name="Nichols S."/>
            <person name="Richter D.J."/>
            <person name="Salamov A."/>
            <person name="Bork P."/>
            <person name="Lim W.A."/>
            <person name="Manning G."/>
            <person name="Miller W.T."/>
            <person name="McGinnis W."/>
            <person name="Shapiro H."/>
            <person name="Tjian R."/>
            <person name="Grigoriev I.V."/>
            <person name="Rokhsar D."/>
        </authorList>
    </citation>
    <scope>NUCLEOTIDE SEQUENCE [LARGE SCALE GENOMIC DNA]</scope>
    <source>
        <strain evidence="3">MX1 / ATCC 50154</strain>
    </source>
</reference>
<dbReference type="GeneID" id="5895878"/>
<organism evidence="2 3">
    <name type="scientific">Monosiga brevicollis</name>
    <name type="common">Choanoflagellate</name>
    <dbReference type="NCBI Taxonomy" id="81824"/>
    <lineage>
        <taxon>Eukaryota</taxon>
        <taxon>Choanoflagellata</taxon>
        <taxon>Craspedida</taxon>
        <taxon>Salpingoecidae</taxon>
        <taxon>Monosiga</taxon>
    </lineage>
</organism>
<protein>
    <submittedName>
        <fullName evidence="2">Uncharacterized protein</fullName>
    </submittedName>
</protein>
<feature type="signal peptide" evidence="1">
    <location>
        <begin position="1"/>
        <end position="22"/>
    </location>
</feature>
<name>A9VD37_MONBE</name>
<evidence type="ECO:0000313" key="3">
    <source>
        <dbReference type="Proteomes" id="UP000001357"/>
    </source>
</evidence>
<keyword evidence="3" id="KW-1185">Reference proteome</keyword>
<dbReference type="Proteomes" id="UP000001357">
    <property type="component" value="Unassembled WGS sequence"/>
</dbReference>
<evidence type="ECO:0000256" key="1">
    <source>
        <dbReference type="SAM" id="SignalP"/>
    </source>
</evidence>
<accession>A9VD37</accession>
<feature type="chain" id="PRO_5002743135" evidence="1">
    <location>
        <begin position="23"/>
        <end position="481"/>
    </location>
</feature>
<proteinExistence type="predicted"/>
<gene>
    <name evidence="2" type="ORF">MONBRDRAFT_12712</name>
</gene>
<dbReference type="AlphaFoldDB" id="A9VD37"/>
<dbReference type="EMBL" id="CH991584">
    <property type="protein sequence ID" value="EDQ84572.1"/>
    <property type="molecule type" value="Genomic_DNA"/>
</dbReference>
<sequence>MAAMHSRSAAVWLMGLCVSVVAVNYQHPQLGFPTGCDLTKVNDCAPTYADLQANGSLWPCPTANSPAGTCFEGCTTGNDQGLCQNLSPSEPCCCPVAGCYVGPQFNQIIGVCKGEGCACGGATAPGCAPQGDPLRCGTTSTGATCTGPAVPCCFGNNVTDLEPYYQTGSQVVLNYMAAYAFDNASRTWRRQDDSSFNVDGSKPAFDLMKPYGGLQPADAWLGPQPGGSVYWSLAYYNPGVPGVAGDGLMFVLSTEQFWAATWYMLNQVTLDRGPAVGYPADQCPVTNNNCWAGGNAGEMDFLEPAWQEPNNTRTQGYRRSFDTQFNQVGRCFNGGVNQGGFQSDNYVVTSGRDENRPYIYVALVDSVGNWLYRIPAENASTIWPGLNRTHAAATLQAAPTMRPQQVNPCVDGFCAVFTSNCQATNWSDAQAENCAFNPTQGMCGNWFQGYANTGQPLFPDDNCDRDVRNGKTMPWCKAMVN</sequence>
<dbReference type="RefSeq" id="XP_001750599.1">
    <property type="nucleotide sequence ID" value="XM_001750547.1"/>
</dbReference>
<evidence type="ECO:0000313" key="2">
    <source>
        <dbReference type="EMBL" id="EDQ84572.1"/>
    </source>
</evidence>